<keyword evidence="4" id="KW-0255">Endonuclease</keyword>
<evidence type="ECO:0000256" key="2">
    <source>
        <dbReference type="ARBA" id="ARBA00022801"/>
    </source>
</evidence>
<accession>A0A9N8D919</accession>
<keyword evidence="3" id="KW-0732">Signal</keyword>
<dbReference type="InterPro" id="IPR044925">
    <property type="entry name" value="His-Me_finger_sf"/>
</dbReference>
<dbReference type="Pfam" id="PF04231">
    <property type="entry name" value="Endonuclease_1"/>
    <property type="match status" value="1"/>
</dbReference>
<dbReference type="InterPro" id="IPR007346">
    <property type="entry name" value="Endonuclease-I"/>
</dbReference>
<comment type="caution">
    <text evidence="4">The sequence shown here is derived from an EMBL/GenBank/DDBJ whole genome shotgun (WGS) entry which is preliminary data.</text>
</comment>
<keyword evidence="5" id="KW-1185">Reference proteome</keyword>
<evidence type="ECO:0000313" key="5">
    <source>
        <dbReference type="Proteomes" id="UP001153069"/>
    </source>
</evidence>
<dbReference type="PANTHER" id="PTHR33607">
    <property type="entry name" value="ENDONUCLEASE-1"/>
    <property type="match status" value="1"/>
</dbReference>
<dbReference type="EMBL" id="CAICTM010000046">
    <property type="protein sequence ID" value="CAB9498812.1"/>
    <property type="molecule type" value="Genomic_DNA"/>
</dbReference>
<dbReference type="Proteomes" id="UP001153069">
    <property type="component" value="Unassembled WGS sequence"/>
</dbReference>
<dbReference type="GO" id="GO:0016787">
    <property type="term" value="F:hydrolase activity"/>
    <property type="evidence" value="ECO:0007669"/>
    <property type="project" value="UniProtKB-KW"/>
</dbReference>
<protein>
    <submittedName>
        <fullName evidence="4">Endonuclease I</fullName>
    </submittedName>
</protein>
<feature type="chain" id="PRO_5040356911" evidence="3">
    <location>
        <begin position="24"/>
        <end position="445"/>
    </location>
</feature>
<keyword evidence="1" id="KW-0540">Nuclease</keyword>
<evidence type="ECO:0000256" key="1">
    <source>
        <dbReference type="ARBA" id="ARBA00022722"/>
    </source>
</evidence>
<dbReference type="SUPFAM" id="SSF54060">
    <property type="entry name" value="His-Me finger endonucleases"/>
    <property type="match status" value="1"/>
</dbReference>
<gene>
    <name evidence="4" type="ORF">SEMRO_46_G027330.1</name>
</gene>
<evidence type="ECO:0000256" key="3">
    <source>
        <dbReference type="SAM" id="SignalP"/>
    </source>
</evidence>
<dbReference type="OrthoDB" id="423935at2759"/>
<feature type="signal peptide" evidence="3">
    <location>
        <begin position="1"/>
        <end position="23"/>
    </location>
</feature>
<sequence length="445" mass="48963">MKILSDTLLVVLSAALMAASAVGQDAKTMTPTMFDNCDIETYYASLLQEGSPSSWTQEDLSSLIKETHRNILPTHGETFDHDDLYKAIINLHPGNESGTVRLVYRDINRGYDSFSPAFTDVHHIKPAKSTVLMSKGDLSFGMCDTVEFQTECVVPASTETANDTAQDGKIWTPPPTLPWRDCGLKVSTVEFARLWSVHQWHDAYPPTEDEVLRNDKACSRWQGNRNPFIDYPQLAQSLFDFPTMAPTNMRNDCGSIQVGDVPVFLVNTKDPDEVVFLPMFDIPGGMELFVTDQAWNGTGLVTGVPNEGTMVMTTPEDGIEQGDLFGMGPGVDYGDTWSDVEGAFSLSTTFGDNVFLYCIDADGKMRFLAGFSNSGIWSSPGLSAEEYGEALTALPEQLDQGSIVLPHLENYFYNGSRNEATALLRADMLNPASWVGDNEGRYGVE</sequence>
<dbReference type="GO" id="GO:0004519">
    <property type="term" value="F:endonuclease activity"/>
    <property type="evidence" value="ECO:0007669"/>
    <property type="project" value="UniProtKB-KW"/>
</dbReference>
<keyword evidence="2" id="KW-0378">Hydrolase</keyword>
<name>A0A9N8D919_9STRA</name>
<evidence type="ECO:0000313" key="4">
    <source>
        <dbReference type="EMBL" id="CAB9498812.1"/>
    </source>
</evidence>
<dbReference type="AlphaFoldDB" id="A0A9N8D919"/>
<dbReference type="PANTHER" id="PTHR33607:SF2">
    <property type="entry name" value="ENDONUCLEASE-1"/>
    <property type="match status" value="1"/>
</dbReference>
<reference evidence="4" key="1">
    <citation type="submission" date="2020-06" db="EMBL/GenBank/DDBJ databases">
        <authorList>
            <consortium name="Plant Systems Biology data submission"/>
        </authorList>
    </citation>
    <scope>NUCLEOTIDE SEQUENCE</scope>
    <source>
        <strain evidence="4">D6</strain>
    </source>
</reference>
<proteinExistence type="predicted"/>
<organism evidence="4 5">
    <name type="scientific">Seminavis robusta</name>
    <dbReference type="NCBI Taxonomy" id="568900"/>
    <lineage>
        <taxon>Eukaryota</taxon>
        <taxon>Sar</taxon>
        <taxon>Stramenopiles</taxon>
        <taxon>Ochrophyta</taxon>
        <taxon>Bacillariophyta</taxon>
        <taxon>Bacillariophyceae</taxon>
        <taxon>Bacillariophycidae</taxon>
        <taxon>Naviculales</taxon>
        <taxon>Naviculaceae</taxon>
        <taxon>Seminavis</taxon>
    </lineage>
</organism>